<dbReference type="PANTHER" id="PTHR46124:SF2">
    <property type="entry name" value="D-AMINOACYL-TRNA DEACYLASE"/>
    <property type="match status" value="1"/>
</dbReference>
<feature type="binding site" evidence="4">
    <location>
        <position position="94"/>
    </location>
    <ligand>
        <name>a divalent metal cation</name>
        <dbReference type="ChEBI" id="CHEBI:60240"/>
        <label>1</label>
    </ligand>
</feature>
<dbReference type="PANTHER" id="PTHR46124">
    <property type="entry name" value="D-AMINOACYL-TRNA DEACYLASE"/>
    <property type="match status" value="1"/>
</dbReference>
<proteinExistence type="inferred from homology"/>
<evidence type="ECO:0000313" key="5">
    <source>
        <dbReference type="EMBL" id="AMA64672.1"/>
    </source>
</evidence>
<dbReference type="InterPro" id="IPR018228">
    <property type="entry name" value="DNase_TatD-rel_CS"/>
</dbReference>
<dbReference type="PROSITE" id="PS01137">
    <property type="entry name" value="TATD_1"/>
    <property type="match status" value="1"/>
</dbReference>
<evidence type="ECO:0000313" key="6">
    <source>
        <dbReference type="Proteomes" id="UP000069926"/>
    </source>
</evidence>
<feature type="binding site" evidence="4">
    <location>
        <position position="130"/>
    </location>
    <ligand>
        <name>a divalent metal cation</name>
        <dbReference type="ChEBI" id="CHEBI:60240"/>
        <label>2</label>
    </ligand>
</feature>
<organism evidence="5 6">
    <name type="scientific">Candidatus Arsenophonus lipoptenae</name>
    <dbReference type="NCBI Taxonomy" id="634113"/>
    <lineage>
        <taxon>Bacteria</taxon>
        <taxon>Pseudomonadati</taxon>
        <taxon>Pseudomonadota</taxon>
        <taxon>Gammaproteobacteria</taxon>
        <taxon>Enterobacterales</taxon>
        <taxon>Morganellaceae</taxon>
        <taxon>Arsenophonus</taxon>
    </lineage>
</organism>
<gene>
    <name evidence="5" type="primary">ycfH</name>
    <name evidence="5" type="ORF">AUT07_00079</name>
</gene>
<evidence type="ECO:0000256" key="2">
    <source>
        <dbReference type="ARBA" id="ARBA00022723"/>
    </source>
</evidence>
<dbReference type="GO" id="GO:0016788">
    <property type="term" value="F:hydrolase activity, acting on ester bonds"/>
    <property type="evidence" value="ECO:0007669"/>
    <property type="project" value="InterPro"/>
</dbReference>
<evidence type="ECO:0000256" key="3">
    <source>
        <dbReference type="ARBA" id="ARBA00022801"/>
    </source>
</evidence>
<feature type="binding site" evidence="4">
    <location>
        <position position="7"/>
    </location>
    <ligand>
        <name>a divalent metal cation</name>
        <dbReference type="ChEBI" id="CHEBI:60240"/>
        <label>1</label>
    </ligand>
</feature>
<dbReference type="InterPro" id="IPR032466">
    <property type="entry name" value="Metal_Hydrolase"/>
</dbReference>
<sequence length="261" mass="29908">MFLIDSHCHIDCLNYKDKHKNINDVINKAINNDVKYILAISTTLSNFVNMKKRILQKKNIAFSCGIHPLEINNDYDSNELINLASDDSVIALGETGLDYYYRTDNIKLQQISFRQHIRIGSQLKKPVIIHTRKSTKDTLKILKEEQVGECGGILHSFTEDEQTAKALLDLGLYISFSGILTFHNSENIRKVARMIPLDRILIETDSPYLTPVPYRGQENQPAYVKNIALFLAKIRNIDIEEVARATTKNFCNLFNLKIKHD</sequence>
<dbReference type="GO" id="GO:0046872">
    <property type="term" value="F:metal ion binding"/>
    <property type="evidence" value="ECO:0007669"/>
    <property type="project" value="UniProtKB-KW"/>
</dbReference>
<dbReference type="OrthoDB" id="9810005at2"/>
<dbReference type="Gene3D" id="3.20.20.140">
    <property type="entry name" value="Metal-dependent hydrolases"/>
    <property type="match status" value="1"/>
</dbReference>
<dbReference type="KEGG" id="asy:AUT07_00079"/>
<dbReference type="PIRSF" id="PIRSF005902">
    <property type="entry name" value="DNase_TatD"/>
    <property type="match status" value="1"/>
</dbReference>
<feature type="binding site" evidence="4">
    <location>
        <position position="205"/>
    </location>
    <ligand>
        <name>a divalent metal cation</name>
        <dbReference type="ChEBI" id="CHEBI:60240"/>
        <label>1</label>
    </ligand>
</feature>
<dbReference type="CDD" id="cd01310">
    <property type="entry name" value="TatD_DNAse"/>
    <property type="match status" value="1"/>
</dbReference>
<dbReference type="PROSITE" id="PS01091">
    <property type="entry name" value="TATD_3"/>
    <property type="match status" value="1"/>
</dbReference>
<dbReference type="RefSeq" id="WP_066282684.1">
    <property type="nucleotide sequence ID" value="NZ_CP013920.1"/>
</dbReference>
<dbReference type="InterPro" id="IPR015991">
    <property type="entry name" value="TatD/YcfH-like"/>
</dbReference>
<name>A0A0X9W5Z7_9GAMM</name>
<accession>A0A0X9W5Z7</accession>
<dbReference type="InterPro" id="IPR001130">
    <property type="entry name" value="TatD-like"/>
</dbReference>
<feature type="binding site" evidence="4">
    <location>
        <position position="9"/>
    </location>
    <ligand>
        <name>a divalent metal cation</name>
        <dbReference type="ChEBI" id="CHEBI:60240"/>
        <label>1</label>
    </ligand>
</feature>
<dbReference type="EMBL" id="CP013920">
    <property type="protein sequence ID" value="AMA64672.1"/>
    <property type="molecule type" value="Genomic_DNA"/>
</dbReference>
<dbReference type="STRING" id="634113.AUT07_00079"/>
<dbReference type="SUPFAM" id="SSF51556">
    <property type="entry name" value="Metallo-dependent hydrolases"/>
    <property type="match status" value="1"/>
</dbReference>
<dbReference type="PATRIC" id="fig|634113.3.peg.77"/>
<dbReference type="AlphaFoldDB" id="A0A0X9W5Z7"/>
<keyword evidence="3 5" id="KW-0378">Hydrolase</keyword>
<feature type="binding site" evidence="4">
    <location>
        <position position="155"/>
    </location>
    <ligand>
        <name>a divalent metal cation</name>
        <dbReference type="ChEBI" id="CHEBI:60240"/>
        <label>2</label>
    </ligand>
</feature>
<comment type="similarity">
    <text evidence="1">Belongs to the metallo-dependent hydrolases superfamily. TatD-type hydrolase family.</text>
</comment>
<evidence type="ECO:0000256" key="4">
    <source>
        <dbReference type="PIRSR" id="PIRSR005902-1"/>
    </source>
</evidence>
<dbReference type="GO" id="GO:0005829">
    <property type="term" value="C:cytosol"/>
    <property type="evidence" value="ECO:0007669"/>
    <property type="project" value="TreeGrafter"/>
</dbReference>
<dbReference type="NCBIfam" id="TIGR00010">
    <property type="entry name" value="YchF/TatD family DNA exonuclease"/>
    <property type="match status" value="1"/>
</dbReference>
<reference evidence="5 6" key="1">
    <citation type="submission" date="2016-01" db="EMBL/GenBank/DDBJ databases">
        <title>Genome sequence of Ca. Arsenophonus lipopteni, the exclusive symbiont of a blood sucking fly Lipoptena cervi (Diptera: Hippoboscidae).</title>
        <authorList>
            <person name="Novakova E."/>
            <person name="Hypsa V."/>
            <person name="Nguyen P."/>
            <person name="Husnik F."/>
            <person name="Darby A.C."/>
        </authorList>
    </citation>
    <scope>NUCLEOTIDE SEQUENCE [LARGE SCALE GENOMIC DNA]</scope>
    <source>
        <strain evidence="5 6">CB</strain>
    </source>
</reference>
<dbReference type="Proteomes" id="UP000069926">
    <property type="component" value="Chromosome"/>
</dbReference>
<keyword evidence="6" id="KW-1185">Reference proteome</keyword>
<dbReference type="Pfam" id="PF01026">
    <property type="entry name" value="TatD_DNase"/>
    <property type="match status" value="1"/>
</dbReference>
<keyword evidence="2 4" id="KW-0479">Metal-binding</keyword>
<dbReference type="FunFam" id="3.20.20.140:FF:000005">
    <property type="entry name" value="TatD family hydrolase"/>
    <property type="match status" value="1"/>
</dbReference>
<dbReference type="GO" id="GO:0004536">
    <property type="term" value="F:DNA nuclease activity"/>
    <property type="evidence" value="ECO:0007669"/>
    <property type="project" value="InterPro"/>
</dbReference>
<evidence type="ECO:0000256" key="1">
    <source>
        <dbReference type="ARBA" id="ARBA00009275"/>
    </source>
</evidence>
<dbReference type="EC" id="3.1.21.-" evidence="5"/>
<protein>
    <submittedName>
        <fullName evidence="5">Putative deoxyribonuclease YcfH</fullName>
        <ecNumber evidence="5">3.1.21.-</ecNumber>
    </submittedName>
</protein>